<keyword evidence="6 10" id="KW-0949">S-adenosyl-L-methionine</keyword>
<evidence type="ECO:0000256" key="9">
    <source>
        <dbReference type="ARBA" id="ARBA00023136"/>
    </source>
</evidence>
<evidence type="ECO:0000256" key="10">
    <source>
        <dbReference type="RuleBase" id="RU362022"/>
    </source>
</evidence>
<keyword evidence="12" id="KW-1185">Reference proteome</keyword>
<dbReference type="OrthoDB" id="422086at2759"/>
<dbReference type="AlphaFoldDB" id="A0A9D4Z0K0"/>
<evidence type="ECO:0000256" key="5">
    <source>
        <dbReference type="ARBA" id="ARBA00022679"/>
    </source>
</evidence>
<comment type="cofactor">
    <cofactor evidence="10">
        <name>Zn(2+)</name>
        <dbReference type="ChEBI" id="CHEBI:29105"/>
    </cofactor>
    <text evidence="10">Divalent metal cations. Probably Zn(2+).</text>
</comment>
<dbReference type="GO" id="GO:0005789">
    <property type="term" value="C:endoplasmic reticulum membrane"/>
    <property type="evidence" value="ECO:0007669"/>
    <property type="project" value="UniProtKB-SubCell"/>
</dbReference>
<keyword evidence="10" id="KW-0256">Endoplasmic reticulum</keyword>
<dbReference type="Gene3D" id="1.20.120.1630">
    <property type="match status" value="1"/>
</dbReference>
<keyword evidence="7" id="KW-0812">Transmembrane</keyword>
<name>A0A9D4Z0K0_CHLVU</name>
<dbReference type="PANTHER" id="PTHR12714:SF9">
    <property type="entry name" value="PROTEIN-S-ISOPRENYLCYSTEINE O-METHYLTRANSFERASE"/>
    <property type="match status" value="1"/>
</dbReference>
<comment type="catalytic activity">
    <reaction evidence="10">
        <text>[protein]-C-terminal S-[(2E,6E)-farnesyl]-L-cysteine + S-adenosyl-L-methionine = [protein]-C-terminal S-[(2E,6E)-farnesyl]-L-cysteine methyl ester + S-adenosyl-L-homocysteine</text>
        <dbReference type="Rhea" id="RHEA:21672"/>
        <dbReference type="Rhea" id="RHEA-COMP:12125"/>
        <dbReference type="Rhea" id="RHEA-COMP:12126"/>
        <dbReference type="ChEBI" id="CHEBI:57856"/>
        <dbReference type="ChEBI" id="CHEBI:59789"/>
        <dbReference type="ChEBI" id="CHEBI:90510"/>
        <dbReference type="ChEBI" id="CHEBI:90511"/>
        <dbReference type="EC" id="2.1.1.100"/>
    </reaction>
</comment>
<dbReference type="EC" id="2.1.1.100" evidence="3 10"/>
<dbReference type="Pfam" id="PF04140">
    <property type="entry name" value="ICMT"/>
    <property type="match status" value="1"/>
</dbReference>
<dbReference type="PROSITE" id="PS51564">
    <property type="entry name" value="SAM_ICMT"/>
    <property type="match status" value="1"/>
</dbReference>
<reference evidence="11" key="1">
    <citation type="journal article" date="2019" name="Plant J.">
        <title>Chlorella vulgaris genome assembly and annotation reveals the molecular basis for metabolic acclimation to high light conditions.</title>
        <authorList>
            <person name="Cecchin M."/>
            <person name="Marcolungo L."/>
            <person name="Rossato M."/>
            <person name="Girolomoni L."/>
            <person name="Cosentino E."/>
            <person name="Cuine S."/>
            <person name="Li-Beisson Y."/>
            <person name="Delledonne M."/>
            <person name="Ballottari M."/>
        </authorList>
    </citation>
    <scope>NUCLEOTIDE SEQUENCE</scope>
    <source>
        <strain evidence="11">211/11P</strain>
    </source>
</reference>
<dbReference type="GO" id="GO:0032259">
    <property type="term" value="P:methylation"/>
    <property type="evidence" value="ECO:0007669"/>
    <property type="project" value="UniProtKB-KW"/>
</dbReference>
<evidence type="ECO:0000256" key="4">
    <source>
        <dbReference type="ARBA" id="ARBA00022603"/>
    </source>
</evidence>
<evidence type="ECO:0000256" key="2">
    <source>
        <dbReference type="ARBA" id="ARBA00009140"/>
    </source>
</evidence>
<organism evidence="11 12">
    <name type="scientific">Chlorella vulgaris</name>
    <name type="common">Green alga</name>
    <dbReference type="NCBI Taxonomy" id="3077"/>
    <lineage>
        <taxon>Eukaryota</taxon>
        <taxon>Viridiplantae</taxon>
        <taxon>Chlorophyta</taxon>
        <taxon>core chlorophytes</taxon>
        <taxon>Trebouxiophyceae</taxon>
        <taxon>Chlorellales</taxon>
        <taxon>Chlorellaceae</taxon>
        <taxon>Chlorella clade</taxon>
        <taxon>Chlorella</taxon>
    </lineage>
</organism>
<evidence type="ECO:0000256" key="3">
    <source>
        <dbReference type="ARBA" id="ARBA00012151"/>
    </source>
</evidence>
<evidence type="ECO:0000256" key="8">
    <source>
        <dbReference type="ARBA" id="ARBA00022989"/>
    </source>
</evidence>
<accession>A0A9D4Z0K0</accession>
<evidence type="ECO:0000313" key="11">
    <source>
        <dbReference type="EMBL" id="KAI3436694.1"/>
    </source>
</evidence>
<dbReference type="InterPro" id="IPR025770">
    <property type="entry name" value="PPMT_MeTrfase"/>
</dbReference>
<comment type="subcellular location">
    <subcellularLocation>
        <location evidence="10">Endoplasmic reticulum membrane</location>
        <topology evidence="10">Multi-pass membrane protein</topology>
    </subcellularLocation>
    <subcellularLocation>
        <location evidence="1">Membrane</location>
        <topology evidence="1">Multi-pass membrane protein</topology>
    </subcellularLocation>
</comment>
<comment type="similarity">
    <text evidence="2 10">Belongs to the class VI-like SAM-binding methyltransferase superfamily. Isoprenylcysteine carboxyl methyltransferase family.</text>
</comment>
<proteinExistence type="inferred from homology"/>
<sequence>MPTPFACFIGALAWFHTSEFCLAAIYQRSDLGLRSWLFSKPYCVAMLLSCVEYAAELRWAPALDVSAVQWLGLAAIVVGEVVRKVAMVTAAHNFTHIIQTQRRPHHTLITGGIYSWMRHPGYAGWMVWALGTQLLLCNPLCTAGFAAASWQFFKSRIAYEDELLARFFGAAFQQYRAAVPSGVPLVP</sequence>
<keyword evidence="5" id="KW-0808">Transferase</keyword>
<dbReference type="InterPro" id="IPR007269">
    <property type="entry name" value="ICMT_MeTrfase"/>
</dbReference>
<evidence type="ECO:0000256" key="1">
    <source>
        <dbReference type="ARBA" id="ARBA00004141"/>
    </source>
</evidence>
<keyword evidence="8" id="KW-1133">Transmembrane helix</keyword>
<dbReference type="Proteomes" id="UP001055712">
    <property type="component" value="Unassembled WGS sequence"/>
</dbReference>
<evidence type="ECO:0000256" key="6">
    <source>
        <dbReference type="ARBA" id="ARBA00022691"/>
    </source>
</evidence>
<keyword evidence="9" id="KW-0472">Membrane</keyword>
<evidence type="ECO:0000313" key="12">
    <source>
        <dbReference type="Proteomes" id="UP001055712"/>
    </source>
</evidence>
<keyword evidence="4 10" id="KW-0489">Methyltransferase</keyword>
<dbReference type="GO" id="GO:0004671">
    <property type="term" value="F:protein C-terminal S-isoprenylcysteine carboxyl O-methyltransferase activity"/>
    <property type="evidence" value="ECO:0007669"/>
    <property type="project" value="UniProtKB-EC"/>
</dbReference>
<protein>
    <recommendedName>
        <fullName evidence="3 10">Protein-S-isoprenylcysteine O-methyltransferase</fullName>
        <ecNumber evidence="3 10">2.1.1.100</ecNumber>
    </recommendedName>
</protein>
<comment type="caution">
    <text evidence="11">The sequence shown here is derived from an EMBL/GenBank/DDBJ whole genome shotgun (WGS) entry which is preliminary data.</text>
</comment>
<evidence type="ECO:0000256" key="7">
    <source>
        <dbReference type="ARBA" id="ARBA00022692"/>
    </source>
</evidence>
<dbReference type="EMBL" id="SIDB01000002">
    <property type="protein sequence ID" value="KAI3436694.1"/>
    <property type="molecule type" value="Genomic_DNA"/>
</dbReference>
<dbReference type="PANTHER" id="PTHR12714">
    <property type="entry name" value="PROTEIN-S ISOPRENYLCYSTEINE O-METHYLTRANSFERASE"/>
    <property type="match status" value="1"/>
</dbReference>
<gene>
    <name evidence="11" type="ORF">D9Q98_006109</name>
</gene>
<reference evidence="11" key="2">
    <citation type="submission" date="2020-11" db="EMBL/GenBank/DDBJ databases">
        <authorList>
            <person name="Cecchin M."/>
            <person name="Marcolungo L."/>
            <person name="Rossato M."/>
            <person name="Girolomoni L."/>
            <person name="Cosentino E."/>
            <person name="Cuine S."/>
            <person name="Li-Beisson Y."/>
            <person name="Delledonne M."/>
            <person name="Ballottari M."/>
        </authorList>
    </citation>
    <scope>NUCLEOTIDE SEQUENCE</scope>
    <source>
        <strain evidence="11">211/11P</strain>
        <tissue evidence="11">Whole cell</tissue>
    </source>
</reference>